<sequence>MGVKNHWSSTACFAIAPASTSFNATSRLPDAVATLPAGLELSTIRKLAGRLACDASPAPGYTSQAMMGRLTYPF</sequence>
<dbReference type="AlphaFoldDB" id="A0A5R9JBI4"/>
<gene>
    <name evidence="1" type="ORF">FE263_14210</name>
</gene>
<protein>
    <submittedName>
        <fullName evidence="1">Uncharacterized protein</fullName>
    </submittedName>
</protein>
<comment type="caution">
    <text evidence="1">The sequence shown here is derived from an EMBL/GenBank/DDBJ whole genome shotgun (WGS) entry which is preliminary data.</text>
</comment>
<dbReference type="Proteomes" id="UP000305654">
    <property type="component" value="Unassembled WGS sequence"/>
</dbReference>
<organism evidence="1 2">
    <name type="scientific">Lichenicoccus roseus</name>
    <dbReference type="NCBI Taxonomy" id="2683649"/>
    <lineage>
        <taxon>Bacteria</taxon>
        <taxon>Pseudomonadati</taxon>
        <taxon>Pseudomonadota</taxon>
        <taxon>Alphaproteobacteria</taxon>
        <taxon>Acetobacterales</taxon>
        <taxon>Acetobacteraceae</taxon>
        <taxon>Lichenicoccus</taxon>
    </lineage>
</organism>
<evidence type="ECO:0000313" key="2">
    <source>
        <dbReference type="Proteomes" id="UP000305654"/>
    </source>
</evidence>
<evidence type="ECO:0000313" key="1">
    <source>
        <dbReference type="EMBL" id="TLU71628.1"/>
    </source>
</evidence>
<dbReference type="EMBL" id="VCDI01000005">
    <property type="protein sequence ID" value="TLU71628.1"/>
    <property type="molecule type" value="Genomic_DNA"/>
</dbReference>
<reference evidence="1 2" key="1">
    <citation type="submission" date="2019-05" db="EMBL/GenBank/DDBJ databases">
        <authorList>
            <person name="Pankratov T."/>
            <person name="Grouzdev D."/>
        </authorList>
    </citation>
    <scope>NUCLEOTIDE SEQUENCE [LARGE SCALE GENOMIC DNA]</scope>
    <source>
        <strain evidence="1 2">KEBCLARHB70R</strain>
    </source>
</reference>
<keyword evidence="2" id="KW-1185">Reference proteome</keyword>
<dbReference type="RefSeq" id="WP_138326698.1">
    <property type="nucleotide sequence ID" value="NZ_VCDI01000005.1"/>
</dbReference>
<name>A0A5R9JBI4_9PROT</name>
<proteinExistence type="predicted"/>
<accession>A0A5R9JBI4</accession>